<evidence type="ECO:0000313" key="2">
    <source>
        <dbReference type="Proteomes" id="UP001467690"/>
    </source>
</evidence>
<evidence type="ECO:0008006" key="3">
    <source>
        <dbReference type="Google" id="ProtNLM"/>
    </source>
</evidence>
<sequence>MLRFFCSIFAVCVVTVNCYAEPNLTVQGLSSEGKLPNRILEALIAREGGYTIVYPDDKSGIETSEPKLHSEILSGERDLMWTLTSKAHEEKFQAVYIPLYRGLIGMRIALVKAQNLNLFKNVSSLQDLQQFKAGQGLMWADTKILESNQLKVVKELKYLNLFPMLEGGRFDYFPRGLPEPFSEIEREAKYNLAVEPYLLLKYTAPFYFFVRKGNTELHDYLKNGLENMIADGTFETLFFNDTQVKQALKQANVKQRIVIELNNPGLTPQTPIGRKALWFDPINEDF</sequence>
<proteinExistence type="predicted"/>
<reference evidence="1 2" key="1">
    <citation type="submission" date="2024-06" db="EMBL/GenBank/DDBJ databases">
        <authorList>
            <person name="Chen R.Y."/>
        </authorList>
    </citation>
    <scope>NUCLEOTIDE SEQUENCE [LARGE SCALE GENOMIC DNA]</scope>
    <source>
        <strain evidence="1 2">D2</strain>
    </source>
</reference>
<dbReference type="Proteomes" id="UP001467690">
    <property type="component" value="Unassembled WGS sequence"/>
</dbReference>
<evidence type="ECO:0000313" key="1">
    <source>
        <dbReference type="EMBL" id="MER2490407.1"/>
    </source>
</evidence>
<keyword evidence="2" id="KW-1185">Reference proteome</keyword>
<accession>A0ABV1RCA1</accession>
<dbReference type="RefSeq" id="WP_350400234.1">
    <property type="nucleotide sequence ID" value="NZ_JBELOE010000051.1"/>
</dbReference>
<protein>
    <recommendedName>
        <fullName evidence="3">Solute-binding protein family 3/N-terminal domain-containing protein</fullName>
    </recommendedName>
</protein>
<dbReference type="SUPFAM" id="SSF53850">
    <property type="entry name" value="Periplasmic binding protein-like II"/>
    <property type="match status" value="1"/>
</dbReference>
<organism evidence="1 2">
    <name type="scientific">Catenovulum sediminis</name>
    <dbReference type="NCBI Taxonomy" id="1740262"/>
    <lineage>
        <taxon>Bacteria</taxon>
        <taxon>Pseudomonadati</taxon>
        <taxon>Pseudomonadota</taxon>
        <taxon>Gammaproteobacteria</taxon>
        <taxon>Alteromonadales</taxon>
        <taxon>Alteromonadaceae</taxon>
        <taxon>Catenovulum</taxon>
    </lineage>
</organism>
<gene>
    <name evidence="1" type="ORF">ABS311_00695</name>
</gene>
<dbReference type="Gene3D" id="3.40.190.10">
    <property type="entry name" value="Periplasmic binding protein-like II"/>
    <property type="match status" value="1"/>
</dbReference>
<name>A0ABV1RCA1_9ALTE</name>
<dbReference type="EMBL" id="JBELOE010000051">
    <property type="protein sequence ID" value="MER2490407.1"/>
    <property type="molecule type" value="Genomic_DNA"/>
</dbReference>
<comment type="caution">
    <text evidence="1">The sequence shown here is derived from an EMBL/GenBank/DDBJ whole genome shotgun (WGS) entry which is preliminary data.</text>
</comment>